<proteinExistence type="predicted"/>
<gene>
    <name evidence="1" type="ORF">GCM10009102_24980</name>
</gene>
<dbReference type="Proteomes" id="UP001500238">
    <property type="component" value="Unassembled WGS sequence"/>
</dbReference>
<name>A0ABP3T3A4_9SPHN</name>
<dbReference type="SUPFAM" id="SSF88874">
    <property type="entry name" value="Receptor-binding domain of short tail fibre protein gp12"/>
    <property type="match status" value="1"/>
</dbReference>
<protein>
    <recommendedName>
        <fullName evidence="3">Microcystin-dependent protein</fullName>
    </recommendedName>
</protein>
<dbReference type="RefSeq" id="WP_163958394.1">
    <property type="nucleotide sequence ID" value="NZ_BAAAES010000009.1"/>
</dbReference>
<evidence type="ECO:0008006" key="3">
    <source>
        <dbReference type="Google" id="ProtNLM"/>
    </source>
</evidence>
<evidence type="ECO:0000313" key="2">
    <source>
        <dbReference type="Proteomes" id="UP001500238"/>
    </source>
</evidence>
<accession>A0ABP3T3A4</accession>
<keyword evidence="2" id="KW-1185">Reference proteome</keyword>
<organism evidence="1 2">
    <name type="scientific">Sphingomonas insulae</name>
    <dbReference type="NCBI Taxonomy" id="424800"/>
    <lineage>
        <taxon>Bacteria</taxon>
        <taxon>Pseudomonadati</taxon>
        <taxon>Pseudomonadota</taxon>
        <taxon>Alphaproteobacteria</taxon>
        <taxon>Sphingomonadales</taxon>
        <taxon>Sphingomonadaceae</taxon>
        <taxon>Sphingomonas</taxon>
    </lineage>
</organism>
<dbReference type="EMBL" id="BAAAES010000009">
    <property type="protein sequence ID" value="GAA0672666.1"/>
    <property type="molecule type" value="Genomic_DNA"/>
</dbReference>
<reference evidence="2" key="1">
    <citation type="journal article" date="2019" name="Int. J. Syst. Evol. Microbiol.">
        <title>The Global Catalogue of Microorganisms (GCM) 10K type strain sequencing project: providing services to taxonomists for standard genome sequencing and annotation.</title>
        <authorList>
            <consortium name="The Broad Institute Genomics Platform"/>
            <consortium name="The Broad Institute Genome Sequencing Center for Infectious Disease"/>
            <person name="Wu L."/>
            <person name="Ma J."/>
        </authorList>
    </citation>
    <scope>NUCLEOTIDE SEQUENCE [LARGE SCALE GENOMIC DNA]</scope>
    <source>
        <strain evidence="2">JCM 14603</strain>
    </source>
</reference>
<comment type="caution">
    <text evidence="1">The sequence shown here is derived from an EMBL/GenBank/DDBJ whole genome shotgun (WGS) entry which is preliminary data.</text>
</comment>
<sequence length="301" mass="30751">MIPLKLVMTTAGLGRFTAAQSDAGVDLTVTQVAFTATAFVAAPTLTALPGEFRRVSTVSGEAAGDNLVHMTVQDDAALTYTVRGFGLFLGDGTLFATYSQPGVIAEKSSNAMLALVIDIAFPEAGVDRITFGDTNFLNPPGTTTRKGVVRFATPAERDTGIATDVALTPSDLRSALPIGTVTMWYGDAPSVPDGWAICDGREVARSDGEGTVVTPNLVGRAPVGASVAHAPGATFGASETTVSVTPSYTGASVSTTTRAVDAGGSASGLIGSVSFNDAAHSHDLTIDVTPPSIALHFIMKV</sequence>
<evidence type="ECO:0000313" key="1">
    <source>
        <dbReference type="EMBL" id="GAA0672666.1"/>
    </source>
</evidence>
<dbReference type="InterPro" id="IPR037053">
    <property type="entry name" value="Phage_tail_collar_dom_sf"/>
</dbReference>
<dbReference type="Gene3D" id="3.90.1340.10">
    <property type="entry name" value="Phage tail collar domain"/>
    <property type="match status" value="1"/>
</dbReference>